<evidence type="ECO:0000313" key="2">
    <source>
        <dbReference type="EMBL" id="QZA77218.1"/>
    </source>
</evidence>
<dbReference type="EMBL" id="CP081150">
    <property type="protein sequence ID" value="QZA77218.1"/>
    <property type="molecule type" value="Genomic_DNA"/>
</dbReference>
<organism evidence="2 3">
    <name type="scientific">Deefgea tanakiae</name>
    <dbReference type="NCBI Taxonomy" id="2865840"/>
    <lineage>
        <taxon>Bacteria</taxon>
        <taxon>Pseudomonadati</taxon>
        <taxon>Pseudomonadota</taxon>
        <taxon>Betaproteobacteria</taxon>
        <taxon>Neisseriales</taxon>
        <taxon>Chitinibacteraceae</taxon>
        <taxon>Deefgea</taxon>
    </lineage>
</organism>
<keyword evidence="1" id="KW-0812">Transmembrane</keyword>
<evidence type="ECO:0000256" key="1">
    <source>
        <dbReference type="SAM" id="Phobius"/>
    </source>
</evidence>
<reference evidence="2 3" key="1">
    <citation type="submission" date="2021-08" db="EMBL/GenBank/DDBJ databases">
        <title>complete genome sequencing of Deefgea sp. D25.</title>
        <authorList>
            <person name="Bae J.-W."/>
            <person name="Gim D.-H."/>
        </authorList>
    </citation>
    <scope>NUCLEOTIDE SEQUENCE [LARGE SCALE GENOMIC DNA]</scope>
    <source>
        <strain evidence="2 3">D25</strain>
    </source>
</reference>
<dbReference type="Pfam" id="PF03334">
    <property type="entry name" value="PhaG_MnhG_YufB"/>
    <property type="match status" value="1"/>
</dbReference>
<keyword evidence="1" id="KW-0472">Membrane</keyword>
<gene>
    <name evidence="2" type="ORF">K4H28_13120</name>
</gene>
<proteinExistence type="predicted"/>
<dbReference type="PANTHER" id="PTHR34703:SF1">
    <property type="entry name" value="ANTIPORTER SUBUNIT MNHG2-RELATED"/>
    <property type="match status" value="1"/>
</dbReference>
<dbReference type="Proteomes" id="UP000825679">
    <property type="component" value="Chromosome"/>
</dbReference>
<name>A0ABX8Z3R0_9NEIS</name>
<dbReference type="RefSeq" id="WP_221005601.1">
    <property type="nucleotide sequence ID" value="NZ_CP081150.1"/>
</dbReference>
<dbReference type="PANTHER" id="PTHR34703">
    <property type="entry name" value="ANTIPORTER SUBUNIT MNHG2-RELATED"/>
    <property type="match status" value="1"/>
</dbReference>
<accession>A0ABX8Z3R0</accession>
<feature type="transmembrane region" description="Helical" evidence="1">
    <location>
        <begin position="6"/>
        <end position="28"/>
    </location>
</feature>
<keyword evidence="3" id="KW-1185">Reference proteome</keyword>
<protein>
    <submittedName>
        <fullName evidence="2">Monovalent cation/H(+) antiporter subunit G</fullName>
    </submittedName>
</protein>
<feature type="transmembrane region" description="Helical" evidence="1">
    <location>
        <begin position="71"/>
        <end position="90"/>
    </location>
</feature>
<keyword evidence="1" id="KW-1133">Transmembrane helix</keyword>
<evidence type="ECO:0000313" key="3">
    <source>
        <dbReference type="Proteomes" id="UP000825679"/>
    </source>
</evidence>
<dbReference type="InterPro" id="IPR005133">
    <property type="entry name" value="PhaG_MnhG_YufB"/>
</dbReference>
<sequence length="98" mass="10630">MSVLLDVFTVVSVSLGVFFFFAGTVGFLRFPDTLTRLHALTKADNLGLGLIIIGLLPRVASPLLAVKLIGIWLLILLMGAVVSQLIARFARRSDDESM</sequence>